<protein>
    <submittedName>
        <fullName evidence="9">Zinc transporter ZIP9-like</fullName>
    </submittedName>
</protein>
<dbReference type="GO" id="GO:0006829">
    <property type="term" value="P:zinc ion transport"/>
    <property type="evidence" value="ECO:0007669"/>
    <property type="project" value="InterPro"/>
</dbReference>
<dbReference type="InterPro" id="IPR045891">
    <property type="entry name" value="ZIP9"/>
</dbReference>
<organism evidence="9 10">
    <name type="scientific">Elysia marginata</name>
    <dbReference type="NCBI Taxonomy" id="1093978"/>
    <lineage>
        <taxon>Eukaryota</taxon>
        <taxon>Metazoa</taxon>
        <taxon>Spiralia</taxon>
        <taxon>Lophotrochozoa</taxon>
        <taxon>Mollusca</taxon>
        <taxon>Gastropoda</taxon>
        <taxon>Heterobranchia</taxon>
        <taxon>Euthyneura</taxon>
        <taxon>Panpulmonata</taxon>
        <taxon>Sacoglossa</taxon>
        <taxon>Placobranchoidea</taxon>
        <taxon>Plakobranchidae</taxon>
        <taxon>Elysia</taxon>
    </lineage>
</organism>
<dbReference type="Pfam" id="PF02535">
    <property type="entry name" value="Zip"/>
    <property type="match status" value="1"/>
</dbReference>
<evidence type="ECO:0000256" key="5">
    <source>
        <dbReference type="ARBA" id="ARBA00023034"/>
    </source>
</evidence>
<proteinExistence type="predicted"/>
<feature type="compositionally biased region" description="Basic and acidic residues" evidence="7">
    <location>
        <begin position="111"/>
        <end position="133"/>
    </location>
</feature>
<keyword evidence="4 8" id="KW-1133">Transmembrane helix</keyword>
<keyword evidence="3 8" id="KW-0812">Transmembrane</keyword>
<keyword evidence="5" id="KW-0333">Golgi apparatus</keyword>
<accession>A0AAV4JVL2</accession>
<sequence>MDDILTLLSLSFAMLVGCYLAGVIPLTISLSEDKLRLITVLGAGLLVGTALAVIIPEGVHAMYSNGKGHSHNHVDHHPQEKDLNLAVNPIDAVGPHQADSPALANNAPGKEGVERRALADAHDEHDHDHNMSEEHSKIGVSLVTGFIFMLLVDQIGGSMHSHGGPSISSPSASSDLESAVMGVQNRNKMTATLGLVVHAAENHITMIVFVAIMLHKAPAAFGLVSFLLHEGLDRTRIRKHLAIFSAAAPLLAIITYLGLSQQSKESLADMHTTGIAMLFSAGTFLYVATVHVLPEISTSHTQHKLADGTVVMREQKGFKKVELFAIVMGSLLPVILALGHKH</sequence>
<dbReference type="Proteomes" id="UP000762676">
    <property type="component" value="Unassembled WGS sequence"/>
</dbReference>
<dbReference type="GO" id="GO:0000139">
    <property type="term" value="C:Golgi membrane"/>
    <property type="evidence" value="ECO:0007669"/>
    <property type="project" value="UniProtKB-SubCell"/>
</dbReference>
<dbReference type="PANTHER" id="PTHR16133">
    <property type="entry name" value="SOLUTE CARRIER FAMILY 39 ZINC TRANSPORTER , MEMBER 9-RELATED"/>
    <property type="match status" value="1"/>
</dbReference>
<dbReference type="PANTHER" id="PTHR16133:SF0">
    <property type="entry name" value="ZINC_IRON REGULATED TRANSPORTER-RELATED PROTEIN 102B, ISOFORM E"/>
    <property type="match status" value="1"/>
</dbReference>
<feature type="transmembrane region" description="Helical" evidence="8">
    <location>
        <begin position="321"/>
        <end position="339"/>
    </location>
</feature>
<feature type="transmembrane region" description="Helical" evidence="8">
    <location>
        <begin position="204"/>
        <end position="228"/>
    </location>
</feature>
<feature type="transmembrane region" description="Helical" evidence="8">
    <location>
        <begin position="36"/>
        <end position="55"/>
    </location>
</feature>
<evidence type="ECO:0000256" key="4">
    <source>
        <dbReference type="ARBA" id="ARBA00022989"/>
    </source>
</evidence>
<keyword evidence="10" id="KW-1185">Reference proteome</keyword>
<comment type="caution">
    <text evidence="9">The sequence shown here is derived from an EMBL/GenBank/DDBJ whole genome shotgun (WGS) entry which is preliminary data.</text>
</comment>
<dbReference type="GO" id="GO:0046873">
    <property type="term" value="F:metal ion transmembrane transporter activity"/>
    <property type="evidence" value="ECO:0007669"/>
    <property type="project" value="InterPro"/>
</dbReference>
<feature type="transmembrane region" description="Helical" evidence="8">
    <location>
        <begin position="138"/>
        <end position="156"/>
    </location>
</feature>
<evidence type="ECO:0000313" key="10">
    <source>
        <dbReference type="Proteomes" id="UP000762676"/>
    </source>
</evidence>
<gene>
    <name evidence="9" type="ORF">ElyMa_005186900</name>
</gene>
<evidence type="ECO:0000256" key="1">
    <source>
        <dbReference type="ARBA" id="ARBA00004127"/>
    </source>
</evidence>
<evidence type="ECO:0000256" key="7">
    <source>
        <dbReference type="SAM" id="MobiDB-lite"/>
    </source>
</evidence>
<feature type="transmembrane region" description="Helical" evidence="8">
    <location>
        <begin position="240"/>
        <end position="259"/>
    </location>
</feature>
<dbReference type="AlphaFoldDB" id="A0AAV4JVL2"/>
<feature type="region of interest" description="Disordered" evidence="7">
    <location>
        <begin position="96"/>
        <end position="133"/>
    </location>
</feature>
<keyword evidence="6 8" id="KW-0472">Membrane</keyword>
<evidence type="ECO:0000256" key="8">
    <source>
        <dbReference type="SAM" id="Phobius"/>
    </source>
</evidence>
<feature type="transmembrane region" description="Helical" evidence="8">
    <location>
        <begin position="271"/>
        <end position="293"/>
    </location>
</feature>
<name>A0AAV4JVL2_9GAST</name>
<dbReference type="InterPro" id="IPR003689">
    <property type="entry name" value="ZIP"/>
</dbReference>
<dbReference type="EMBL" id="BMAT01010370">
    <property type="protein sequence ID" value="GFS25552.1"/>
    <property type="molecule type" value="Genomic_DNA"/>
</dbReference>
<evidence type="ECO:0000256" key="6">
    <source>
        <dbReference type="ARBA" id="ARBA00023136"/>
    </source>
</evidence>
<reference evidence="9 10" key="1">
    <citation type="journal article" date="2021" name="Elife">
        <title>Chloroplast acquisition without the gene transfer in kleptoplastic sea slugs, Plakobranchus ocellatus.</title>
        <authorList>
            <person name="Maeda T."/>
            <person name="Takahashi S."/>
            <person name="Yoshida T."/>
            <person name="Shimamura S."/>
            <person name="Takaki Y."/>
            <person name="Nagai Y."/>
            <person name="Toyoda A."/>
            <person name="Suzuki Y."/>
            <person name="Arimoto A."/>
            <person name="Ishii H."/>
            <person name="Satoh N."/>
            <person name="Nishiyama T."/>
            <person name="Hasebe M."/>
            <person name="Maruyama T."/>
            <person name="Minagawa J."/>
            <person name="Obokata J."/>
            <person name="Shigenobu S."/>
        </authorList>
    </citation>
    <scope>NUCLEOTIDE SEQUENCE [LARGE SCALE GENOMIC DNA]</scope>
</reference>
<evidence type="ECO:0000256" key="3">
    <source>
        <dbReference type="ARBA" id="ARBA00022692"/>
    </source>
</evidence>
<comment type="subcellular location">
    <subcellularLocation>
        <location evidence="1">Endomembrane system</location>
        <topology evidence="1">Multi-pass membrane protein</topology>
    </subcellularLocation>
    <subcellularLocation>
        <location evidence="2">Golgi apparatus membrane</location>
    </subcellularLocation>
</comment>
<evidence type="ECO:0000256" key="2">
    <source>
        <dbReference type="ARBA" id="ARBA00004394"/>
    </source>
</evidence>
<evidence type="ECO:0000313" key="9">
    <source>
        <dbReference type="EMBL" id="GFS25552.1"/>
    </source>
</evidence>